<protein>
    <submittedName>
        <fullName evidence="1">Uncharacterized protein</fullName>
    </submittedName>
</protein>
<dbReference type="InParanoid" id="A0A024GTR9"/>
<organism evidence="1 2">
    <name type="scientific">Albugo candida</name>
    <dbReference type="NCBI Taxonomy" id="65357"/>
    <lineage>
        <taxon>Eukaryota</taxon>
        <taxon>Sar</taxon>
        <taxon>Stramenopiles</taxon>
        <taxon>Oomycota</taxon>
        <taxon>Peronosporomycetes</taxon>
        <taxon>Albuginales</taxon>
        <taxon>Albuginaceae</taxon>
        <taxon>Albugo</taxon>
    </lineage>
</organism>
<comment type="caution">
    <text evidence="1">The sequence shown here is derived from an EMBL/GenBank/DDBJ whole genome shotgun (WGS) entry which is preliminary data.</text>
</comment>
<accession>A0A024GTR9</accession>
<reference evidence="1 2" key="1">
    <citation type="submission" date="2012-05" db="EMBL/GenBank/DDBJ databases">
        <title>Recombination and specialization in a pathogen metapopulation.</title>
        <authorList>
            <person name="Gardiner A."/>
            <person name="Kemen E."/>
            <person name="Schultz-Larsen T."/>
            <person name="MacLean D."/>
            <person name="Van Oosterhout C."/>
            <person name="Jones J.D.G."/>
        </authorList>
    </citation>
    <scope>NUCLEOTIDE SEQUENCE [LARGE SCALE GENOMIC DNA]</scope>
    <source>
        <strain evidence="1 2">Ac Nc2</strain>
    </source>
</reference>
<dbReference type="AlphaFoldDB" id="A0A024GTR9"/>
<dbReference type="EMBL" id="CAIX01000337">
    <property type="protein sequence ID" value="CCI49759.1"/>
    <property type="molecule type" value="Genomic_DNA"/>
</dbReference>
<gene>
    <name evidence="1" type="ORF">BN9_111690</name>
</gene>
<evidence type="ECO:0000313" key="2">
    <source>
        <dbReference type="Proteomes" id="UP000053237"/>
    </source>
</evidence>
<evidence type="ECO:0000313" key="1">
    <source>
        <dbReference type="EMBL" id="CCI49759.1"/>
    </source>
</evidence>
<name>A0A024GTR9_9STRA</name>
<dbReference type="Proteomes" id="UP000053237">
    <property type="component" value="Unassembled WGS sequence"/>
</dbReference>
<keyword evidence="2" id="KW-1185">Reference proteome</keyword>
<sequence>MRWKQRCLVRMTVNIEKYRQAEDNKMEFDGEWTCGWNSTFADVIQYRVKRSSVSALLLMISCSTLDTISFGKLLFKRELERGIYFCRIRYRMSVIDCVREHDEVK</sequence>
<proteinExistence type="predicted"/>